<accession>A0A1I0GL16</accession>
<name>A0A1I0GL16_9FIRM</name>
<comment type="caution">
    <text evidence="1">The sequence shown here is derived from an EMBL/GenBank/DDBJ whole genome shotgun (WGS) entry which is preliminary data.</text>
</comment>
<sequence>MIDRQRAIAILQEHINTYRYQTTDKGWEQMVRTGIVGNTIPDKIDFIAEAERQIQAYEMAIKALENGEAEELMDRCYLGSPCPYQMPV</sequence>
<organism evidence="1 2">
    <name type="scientific">Enterocloster clostridioformis</name>
    <dbReference type="NCBI Taxonomy" id="1531"/>
    <lineage>
        <taxon>Bacteria</taxon>
        <taxon>Bacillati</taxon>
        <taxon>Bacillota</taxon>
        <taxon>Clostridia</taxon>
        <taxon>Lachnospirales</taxon>
        <taxon>Lachnospiraceae</taxon>
        <taxon>Enterocloster</taxon>
    </lineage>
</organism>
<dbReference type="Proteomes" id="UP000182121">
    <property type="component" value="Unassembled WGS sequence"/>
</dbReference>
<evidence type="ECO:0000313" key="1">
    <source>
        <dbReference type="EMBL" id="SET71658.1"/>
    </source>
</evidence>
<gene>
    <name evidence="1" type="ORF">SAMN05216521_102059</name>
</gene>
<protein>
    <submittedName>
        <fullName evidence="1">Uncharacterized protein</fullName>
    </submittedName>
</protein>
<dbReference type="RefSeq" id="WP_074662609.1">
    <property type="nucleotide sequence ID" value="NZ_FOIO01000020.1"/>
</dbReference>
<reference evidence="1 2" key="1">
    <citation type="submission" date="2016-10" db="EMBL/GenBank/DDBJ databases">
        <authorList>
            <person name="Varghese N."/>
            <person name="Submissions S."/>
        </authorList>
    </citation>
    <scope>NUCLEOTIDE SEQUENCE [LARGE SCALE GENOMIC DNA]</scope>
    <source>
        <strain evidence="1 2">NLAE-zl-C196</strain>
    </source>
</reference>
<evidence type="ECO:0000313" key="2">
    <source>
        <dbReference type="Proteomes" id="UP000182121"/>
    </source>
</evidence>
<dbReference type="AlphaFoldDB" id="A0A1I0GL16"/>
<dbReference type="EMBL" id="FOIO01000020">
    <property type="protein sequence ID" value="SET71658.1"/>
    <property type="molecule type" value="Genomic_DNA"/>
</dbReference>
<proteinExistence type="predicted"/>